<organism evidence="2 3">
    <name type="scientific">Exilibacterium tricleocarpae</name>
    <dbReference type="NCBI Taxonomy" id="2591008"/>
    <lineage>
        <taxon>Bacteria</taxon>
        <taxon>Pseudomonadati</taxon>
        <taxon>Pseudomonadota</taxon>
        <taxon>Gammaproteobacteria</taxon>
        <taxon>Cellvibrionales</taxon>
        <taxon>Cellvibrionaceae</taxon>
        <taxon>Exilibacterium</taxon>
    </lineage>
</organism>
<accession>A0A545U701</accession>
<dbReference type="AlphaFoldDB" id="A0A545U701"/>
<dbReference type="Gene3D" id="3.10.129.10">
    <property type="entry name" value="Hotdog Thioesterase"/>
    <property type="match status" value="1"/>
</dbReference>
<name>A0A545U701_9GAMM</name>
<reference evidence="2 3" key="1">
    <citation type="submission" date="2019-06" db="EMBL/GenBank/DDBJ databases">
        <title>Whole genome sequence for Cellvibrionaceae sp. R142.</title>
        <authorList>
            <person name="Wang G."/>
        </authorList>
    </citation>
    <scope>NUCLEOTIDE SEQUENCE [LARGE SCALE GENOMIC DNA]</scope>
    <source>
        <strain evidence="2 3">R142</strain>
    </source>
</reference>
<evidence type="ECO:0000313" key="3">
    <source>
        <dbReference type="Proteomes" id="UP000319732"/>
    </source>
</evidence>
<feature type="domain" description="MaoC-like" evidence="1">
    <location>
        <begin position="14"/>
        <end position="120"/>
    </location>
</feature>
<evidence type="ECO:0000259" key="1">
    <source>
        <dbReference type="Pfam" id="PF01575"/>
    </source>
</evidence>
<dbReference type="CDD" id="cd03450">
    <property type="entry name" value="NodN"/>
    <property type="match status" value="1"/>
</dbReference>
<dbReference type="InterPro" id="IPR029069">
    <property type="entry name" value="HotDog_dom_sf"/>
</dbReference>
<dbReference type="RefSeq" id="WP_142902806.1">
    <property type="nucleotide sequence ID" value="NZ_ML660088.1"/>
</dbReference>
<dbReference type="InterPro" id="IPR002539">
    <property type="entry name" value="MaoC-like_dom"/>
</dbReference>
<gene>
    <name evidence="2" type="ORF">FKG94_03490</name>
</gene>
<dbReference type="Proteomes" id="UP000319732">
    <property type="component" value="Unassembled WGS sequence"/>
</dbReference>
<comment type="caution">
    <text evidence="2">The sequence shown here is derived from an EMBL/GenBank/DDBJ whole genome shotgun (WGS) entry which is preliminary data.</text>
</comment>
<dbReference type="SUPFAM" id="SSF54637">
    <property type="entry name" value="Thioesterase/thiol ester dehydrase-isomerase"/>
    <property type="match status" value="1"/>
</dbReference>
<dbReference type="InterPro" id="IPR039375">
    <property type="entry name" value="NodN-like"/>
</dbReference>
<sequence>MSAPISKDQIADFVGRQLPPSPWFKIDQSRINTFAEVTEDHQFIHVDPEAAARTPFGTTIAHGFLTLSLLSHLAESFALVLEGAQMGINYGFDKVRFINPVTVDSEIRAVATVVSIEEKNPGQWLTKYAVTVEIKGQEKPALSAEWLGMQIVQ</sequence>
<evidence type="ECO:0000313" key="2">
    <source>
        <dbReference type="EMBL" id="TQV85259.1"/>
    </source>
</evidence>
<dbReference type="PANTHER" id="PTHR42993:SF1">
    <property type="entry name" value="MAOC-LIKE DEHYDRATASE DOMAIN-CONTAINING PROTEIN"/>
    <property type="match status" value="1"/>
</dbReference>
<dbReference type="Pfam" id="PF01575">
    <property type="entry name" value="MaoC_dehydratas"/>
    <property type="match status" value="1"/>
</dbReference>
<dbReference type="OrthoDB" id="9801735at2"/>
<protein>
    <submittedName>
        <fullName evidence="2">MaoC family dehydratase</fullName>
    </submittedName>
</protein>
<dbReference type="PANTHER" id="PTHR42993">
    <property type="entry name" value="MAOC-LIKE DEHYDRATASE DOMAIN-CONTAINING PROTEIN"/>
    <property type="match status" value="1"/>
</dbReference>
<dbReference type="EMBL" id="VHSG01000004">
    <property type="protein sequence ID" value="TQV85259.1"/>
    <property type="molecule type" value="Genomic_DNA"/>
</dbReference>
<proteinExistence type="predicted"/>
<keyword evidence="3" id="KW-1185">Reference proteome</keyword>